<dbReference type="EMBL" id="CP001022">
    <property type="protein sequence ID" value="ACB61954.1"/>
    <property type="molecule type" value="Genomic_DNA"/>
</dbReference>
<dbReference type="AlphaFoldDB" id="B1YLZ6"/>
<dbReference type="HOGENOM" id="CLU_2153180_0_0_9"/>
<dbReference type="KEGG" id="esi:Exig_2504"/>
<dbReference type="STRING" id="262543.Exig_2504"/>
<gene>
    <name evidence="1" type="ordered locus">Exig_2504</name>
</gene>
<reference evidence="1 2" key="2">
    <citation type="journal article" date="2008" name="BMC Genomics">
        <title>Architecture of thermal adaptation in an Exiguobacterium sibiricum strain isolated from 3 million year old permafrost: a genome and transcriptome approach.</title>
        <authorList>
            <person name="Rodrigues D.F."/>
            <person name="Ivanova N."/>
            <person name="He Z."/>
            <person name="Huebner M."/>
            <person name="Zhou J."/>
            <person name="Tiedje J.M."/>
        </authorList>
    </citation>
    <scope>NUCLEOTIDE SEQUENCE [LARGE SCALE GENOMIC DNA]</scope>
    <source>
        <strain evidence="2">DSM 17290 / CIP 109462 / JCM 13490 / 255-15</strain>
    </source>
</reference>
<dbReference type="Proteomes" id="UP000001681">
    <property type="component" value="Chromosome"/>
</dbReference>
<organism evidence="1 2">
    <name type="scientific">Exiguobacterium sibiricum (strain DSM 17290 / CCUG 55495 / CIP 109462 / JCM 13490 / 255-15)</name>
    <dbReference type="NCBI Taxonomy" id="262543"/>
    <lineage>
        <taxon>Bacteria</taxon>
        <taxon>Bacillati</taxon>
        <taxon>Bacillota</taxon>
        <taxon>Bacilli</taxon>
        <taxon>Bacillales</taxon>
        <taxon>Bacillales Family XII. Incertae Sedis</taxon>
        <taxon>Exiguobacterium</taxon>
    </lineage>
</organism>
<reference evidence="1 2" key="1">
    <citation type="journal article" date="2006" name="Extremophiles">
        <title>Characterization of Exiguobacterium isolates from the Siberian permafrost. Description of Exiguobacterium sibiricum sp. nov.</title>
        <authorList>
            <person name="Rodrigues D.F."/>
            <person name="Goris J."/>
            <person name="Vishnivetskaya T."/>
            <person name="Gilichinsky D."/>
            <person name="Thomashow M.F."/>
            <person name="Tiedje J.M."/>
        </authorList>
    </citation>
    <scope>NUCLEOTIDE SEQUENCE [LARGE SCALE GENOMIC DNA]</scope>
    <source>
        <strain evidence="2">DSM 17290 / CIP 109462 / JCM 13490 / 255-15</strain>
    </source>
</reference>
<name>B1YLZ6_EXIS2</name>
<evidence type="ECO:0000313" key="2">
    <source>
        <dbReference type="Proteomes" id="UP000001681"/>
    </source>
</evidence>
<sequence>MGIETGDNHLKGTWEEILVLRFEGGRVTLMGQKQPDGQWVFLKETNESAFFDEEDEDNLNALLQTKSSVVHSWEEATKLLGKDWERKRPAYVHPEFEELVPKQSLRRPRR</sequence>
<evidence type="ECO:0000313" key="1">
    <source>
        <dbReference type="EMBL" id="ACB61954.1"/>
    </source>
</evidence>
<proteinExistence type="predicted"/>
<accession>B1YLZ6</accession>
<reference evidence="2" key="3">
    <citation type="submission" date="2008-04" db="EMBL/GenBank/DDBJ databases">
        <title>Complete sequence of chromosome of Exiguobacterium sibiricum 255-15.</title>
        <authorList>
            <consortium name="US DOE Joint Genome Institute"/>
            <person name="Copeland A."/>
            <person name="Lucas S."/>
            <person name="Lapidus A."/>
            <person name="Glavina del Rio T."/>
            <person name="Dalin E."/>
            <person name="Tice H."/>
            <person name="Bruce D."/>
            <person name="Goodwin L."/>
            <person name="Pitluck S."/>
            <person name="Kiss H."/>
            <person name="Chertkov O."/>
            <person name="Monk C."/>
            <person name="Brettin T."/>
            <person name="Detter J.C."/>
            <person name="Han C."/>
            <person name="Kuske C.R."/>
            <person name="Schmutz J."/>
            <person name="Larimer F."/>
            <person name="Land M."/>
            <person name="Hauser L."/>
            <person name="Kyrpides N."/>
            <person name="Mikhailova N."/>
            <person name="Vishnivetskaya T."/>
            <person name="Rodrigues D.F."/>
            <person name="Gilichinsky D."/>
            <person name="Tiedje J."/>
            <person name="Richardson P."/>
        </authorList>
    </citation>
    <scope>NUCLEOTIDE SEQUENCE [LARGE SCALE GENOMIC DNA]</scope>
    <source>
        <strain evidence="2">DSM 17290 / CIP 109462 / JCM 13490 / 255-15</strain>
    </source>
</reference>
<protein>
    <submittedName>
        <fullName evidence="1">Uncharacterized protein</fullName>
    </submittedName>
</protein>
<keyword evidence="2" id="KW-1185">Reference proteome</keyword>